<keyword evidence="1" id="KW-1133">Transmembrane helix</keyword>
<dbReference type="EMBL" id="SZUA01000001">
    <property type="protein sequence ID" value="TKR34035.1"/>
    <property type="molecule type" value="Genomic_DNA"/>
</dbReference>
<organism evidence="2 3">
    <name type="scientific">Luteimonas gilva</name>
    <dbReference type="NCBI Taxonomy" id="2572684"/>
    <lineage>
        <taxon>Bacteria</taxon>
        <taxon>Pseudomonadati</taxon>
        <taxon>Pseudomonadota</taxon>
        <taxon>Gammaproteobacteria</taxon>
        <taxon>Lysobacterales</taxon>
        <taxon>Lysobacteraceae</taxon>
        <taxon>Luteimonas</taxon>
    </lineage>
</organism>
<comment type="caution">
    <text evidence="2">The sequence shown here is derived from an EMBL/GenBank/DDBJ whole genome shotgun (WGS) entry which is preliminary data.</text>
</comment>
<protein>
    <submittedName>
        <fullName evidence="2">Uncharacterized protein</fullName>
    </submittedName>
</protein>
<dbReference type="OrthoDB" id="5975450at2"/>
<reference evidence="2 3" key="1">
    <citation type="submission" date="2019-04" db="EMBL/GenBank/DDBJ databases">
        <title>Reference strain of H23.</title>
        <authorList>
            <person name="Luo X."/>
        </authorList>
    </citation>
    <scope>NUCLEOTIDE SEQUENCE [LARGE SCALE GENOMIC DNA]</scope>
    <source>
        <strain evidence="2 3">H23</strain>
    </source>
</reference>
<evidence type="ECO:0000256" key="1">
    <source>
        <dbReference type="SAM" id="Phobius"/>
    </source>
</evidence>
<dbReference type="AlphaFoldDB" id="A0A4U5JWK3"/>
<feature type="transmembrane region" description="Helical" evidence="1">
    <location>
        <begin position="41"/>
        <end position="58"/>
    </location>
</feature>
<keyword evidence="3" id="KW-1185">Reference proteome</keyword>
<feature type="transmembrane region" description="Helical" evidence="1">
    <location>
        <begin position="12"/>
        <end position="35"/>
    </location>
</feature>
<keyword evidence="1" id="KW-0472">Membrane</keyword>
<evidence type="ECO:0000313" key="3">
    <source>
        <dbReference type="Proteomes" id="UP000308707"/>
    </source>
</evidence>
<gene>
    <name evidence="2" type="ORF">FCE95_07140</name>
</gene>
<feature type="transmembrane region" description="Helical" evidence="1">
    <location>
        <begin position="110"/>
        <end position="137"/>
    </location>
</feature>
<feature type="transmembrane region" description="Helical" evidence="1">
    <location>
        <begin position="70"/>
        <end position="98"/>
    </location>
</feature>
<dbReference type="RefSeq" id="WP_137266238.1">
    <property type="nucleotide sequence ID" value="NZ_SZUA01000001.1"/>
</dbReference>
<proteinExistence type="predicted"/>
<sequence length="139" mass="14520">MDQSFPKTRPGLWLSVLLLALGCAGFAALWVLAALYTDRQLGWMALLGALDAVVLVRLGGLPRGAARAAWAVAATLTIVALANWGIAAGQIGTVMGLLPWESLLKLGPRYAWTLAQLANGAVEWLCAGAALALAAWLGR</sequence>
<keyword evidence="1" id="KW-0812">Transmembrane</keyword>
<accession>A0A4U5JWK3</accession>
<dbReference type="Proteomes" id="UP000308707">
    <property type="component" value="Unassembled WGS sequence"/>
</dbReference>
<name>A0A4U5JWK3_9GAMM</name>
<evidence type="ECO:0000313" key="2">
    <source>
        <dbReference type="EMBL" id="TKR34035.1"/>
    </source>
</evidence>
<dbReference type="PROSITE" id="PS51257">
    <property type="entry name" value="PROKAR_LIPOPROTEIN"/>
    <property type="match status" value="1"/>
</dbReference>